<reference evidence="2" key="2">
    <citation type="submission" date="2023-03" db="EMBL/GenBank/DDBJ databases">
        <authorList>
            <person name="Inwood S.N."/>
            <person name="Skelly J.G."/>
            <person name="Guhlin J."/>
            <person name="Harrop T.W.R."/>
            <person name="Goldson S.G."/>
            <person name="Dearden P.K."/>
        </authorList>
    </citation>
    <scope>NUCLEOTIDE SEQUENCE</scope>
    <source>
        <strain evidence="2">Lincoln</strain>
        <tissue evidence="2">Whole body</tissue>
    </source>
</reference>
<protein>
    <submittedName>
        <fullName evidence="2">Uncharacterized protein</fullName>
    </submittedName>
</protein>
<dbReference type="EMBL" id="JAQQBR010000001">
    <property type="protein sequence ID" value="KAK0182614.1"/>
    <property type="molecule type" value="Genomic_DNA"/>
</dbReference>
<sequence>MATQTAEITSVHASSVRCQKPSHQDPANGEDKRMEKSECLARKFCHNSVVEYKKNDIETQLTSDWNGELILKIEARSARG</sequence>
<name>A0AA39G8M1_MICHY</name>
<dbReference type="AlphaFoldDB" id="A0AA39G8M1"/>
<feature type="non-terminal residue" evidence="2">
    <location>
        <position position="1"/>
    </location>
</feature>
<gene>
    <name evidence="2" type="ORF">PV327_000734</name>
</gene>
<evidence type="ECO:0000313" key="2">
    <source>
        <dbReference type="EMBL" id="KAK0182614.1"/>
    </source>
</evidence>
<feature type="region of interest" description="Disordered" evidence="1">
    <location>
        <begin position="1"/>
        <end position="33"/>
    </location>
</feature>
<accession>A0AA39G8M1</accession>
<feature type="compositionally biased region" description="Polar residues" evidence="1">
    <location>
        <begin position="1"/>
        <end position="17"/>
    </location>
</feature>
<organism evidence="2 3">
    <name type="scientific">Microctonus hyperodae</name>
    <name type="common">Parasitoid wasp</name>
    <dbReference type="NCBI Taxonomy" id="165561"/>
    <lineage>
        <taxon>Eukaryota</taxon>
        <taxon>Metazoa</taxon>
        <taxon>Ecdysozoa</taxon>
        <taxon>Arthropoda</taxon>
        <taxon>Hexapoda</taxon>
        <taxon>Insecta</taxon>
        <taxon>Pterygota</taxon>
        <taxon>Neoptera</taxon>
        <taxon>Endopterygota</taxon>
        <taxon>Hymenoptera</taxon>
        <taxon>Apocrita</taxon>
        <taxon>Ichneumonoidea</taxon>
        <taxon>Braconidae</taxon>
        <taxon>Euphorinae</taxon>
        <taxon>Microctonus</taxon>
    </lineage>
</organism>
<comment type="caution">
    <text evidence="2">The sequence shown here is derived from an EMBL/GenBank/DDBJ whole genome shotgun (WGS) entry which is preliminary data.</text>
</comment>
<reference evidence="2" key="1">
    <citation type="journal article" date="2023" name="bioRxiv">
        <title>Scaffold-level genome assemblies of two parasitoid biocontrol wasps reveal the parthenogenesis mechanism and an associated novel virus.</title>
        <authorList>
            <person name="Inwood S."/>
            <person name="Skelly J."/>
            <person name="Guhlin J."/>
            <person name="Harrop T."/>
            <person name="Goldson S."/>
            <person name="Dearden P."/>
        </authorList>
    </citation>
    <scope>NUCLEOTIDE SEQUENCE</scope>
    <source>
        <strain evidence="2">Lincoln</strain>
        <tissue evidence="2">Whole body</tissue>
    </source>
</reference>
<evidence type="ECO:0000313" key="3">
    <source>
        <dbReference type="Proteomes" id="UP001168972"/>
    </source>
</evidence>
<evidence type="ECO:0000256" key="1">
    <source>
        <dbReference type="SAM" id="MobiDB-lite"/>
    </source>
</evidence>
<dbReference type="Proteomes" id="UP001168972">
    <property type="component" value="Unassembled WGS sequence"/>
</dbReference>
<keyword evidence="3" id="KW-1185">Reference proteome</keyword>
<proteinExistence type="predicted"/>